<accession>A0A1J6I1X8</accession>
<feature type="domain" description="VAL1-3 N-terminal zinc finger" evidence="1">
    <location>
        <begin position="51"/>
        <end position="98"/>
    </location>
</feature>
<dbReference type="OMA" id="GIMCMEC"/>
<keyword evidence="3" id="KW-1185">Reference proteome</keyword>
<dbReference type="Proteomes" id="UP000187609">
    <property type="component" value="Unassembled WGS sequence"/>
</dbReference>
<dbReference type="Pfam" id="PF25813">
    <property type="entry name" value="zf_VAL1_N"/>
    <property type="match status" value="1"/>
</dbReference>
<evidence type="ECO:0000313" key="3">
    <source>
        <dbReference type="Proteomes" id="UP000187609"/>
    </source>
</evidence>
<dbReference type="GeneID" id="109230762"/>
<protein>
    <submittedName>
        <fullName evidence="2">B3 domain-containing transcription factor val3</fullName>
    </submittedName>
</protein>
<dbReference type="AlphaFoldDB" id="A0A1J6I1X8"/>
<dbReference type="InterPro" id="IPR057743">
    <property type="entry name" value="Zfn_VAL1-3_N"/>
</dbReference>
<evidence type="ECO:0000259" key="1">
    <source>
        <dbReference type="Pfam" id="PF25813"/>
    </source>
</evidence>
<dbReference type="PANTHER" id="PTHR46245">
    <property type="entry name" value="B3 DOMAIN-CONTAINING PROTEIN OS07G0563300"/>
    <property type="match status" value="1"/>
</dbReference>
<dbReference type="STRING" id="49451.A0A1J6I1X8"/>
<sequence length="150" mass="16754">MASSSSRSPCFQCKDSTSANFRNGWRLRSGKFAQLCHLCASVYEAERFCETFHRRDDGWRDCESCGKLVHCGCIVSFDAYLLLDFGGIMCMECSKKNFILARNHCLSHESQVPTGESRLVPSSLVTFYRIEPGKKLVMGLRKSSAGSTTS</sequence>
<reference evidence="2" key="1">
    <citation type="submission" date="2016-11" db="EMBL/GenBank/DDBJ databases">
        <title>The genome of Nicotiana attenuata.</title>
        <authorList>
            <person name="Xu S."/>
            <person name="Brockmoeller T."/>
            <person name="Gaquerel E."/>
            <person name="Navarro A."/>
            <person name="Kuhl H."/>
            <person name="Gase K."/>
            <person name="Ling Z."/>
            <person name="Zhou W."/>
            <person name="Kreitzer C."/>
            <person name="Stanke M."/>
            <person name="Tang H."/>
            <person name="Lyons E."/>
            <person name="Pandey P."/>
            <person name="Pandey S.P."/>
            <person name="Timmermann B."/>
            <person name="Baldwin I.T."/>
        </authorList>
    </citation>
    <scope>NUCLEOTIDE SEQUENCE [LARGE SCALE GENOMIC DNA]</scope>
    <source>
        <strain evidence="2">UT</strain>
    </source>
</reference>
<dbReference type="KEGG" id="nau:109230762"/>
<organism evidence="2 3">
    <name type="scientific">Nicotiana attenuata</name>
    <name type="common">Coyote tobacco</name>
    <dbReference type="NCBI Taxonomy" id="49451"/>
    <lineage>
        <taxon>Eukaryota</taxon>
        <taxon>Viridiplantae</taxon>
        <taxon>Streptophyta</taxon>
        <taxon>Embryophyta</taxon>
        <taxon>Tracheophyta</taxon>
        <taxon>Spermatophyta</taxon>
        <taxon>Magnoliopsida</taxon>
        <taxon>eudicotyledons</taxon>
        <taxon>Gunneridae</taxon>
        <taxon>Pentapetalae</taxon>
        <taxon>asterids</taxon>
        <taxon>lamiids</taxon>
        <taxon>Solanales</taxon>
        <taxon>Solanaceae</taxon>
        <taxon>Nicotianoideae</taxon>
        <taxon>Nicotianeae</taxon>
        <taxon>Nicotiana</taxon>
    </lineage>
</organism>
<dbReference type="EMBL" id="MJEQ01037190">
    <property type="protein sequence ID" value="OIS99069.1"/>
    <property type="molecule type" value="Genomic_DNA"/>
</dbReference>
<evidence type="ECO:0000313" key="2">
    <source>
        <dbReference type="EMBL" id="OIS99069.1"/>
    </source>
</evidence>
<dbReference type="OrthoDB" id="1271493at2759"/>
<comment type="caution">
    <text evidence="2">The sequence shown here is derived from an EMBL/GenBank/DDBJ whole genome shotgun (WGS) entry which is preliminary data.</text>
</comment>
<dbReference type="Gramene" id="OIS99069">
    <property type="protein sequence ID" value="OIS99069"/>
    <property type="gene ID" value="A4A49_20342"/>
</dbReference>
<dbReference type="SMR" id="A0A1J6I1X8"/>
<gene>
    <name evidence="2" type="primary">VAL3</name>
    <name evidence="2" type="ORF">A4A49_20342</name>
</gene>
<name>A0A1J6I1X8_NICAT</name>
<dbReference type="PANTHER" id="PTHR46245:SF19">
    <property type="entry name" value="TF-B3 DOMAIN-CONTAINING PROTEIN"/>
    <property type="match status" value="1"/>
</dbReference>
<proteinExistence type="predicted"/>